<proteinExistence type="inferred from homology"/>
<dbReference type="Pfam" id="PF01565">
    <property type="entry name" value="FAD_binding_4"/>
    <property type="match status" value="1"/>
</dbReference>
<dbReference type="PANTHER" id="PTHR42973">
    <property type="entry name" value="BINDING OXIDOREDUCTASE, PUTATIVE (AFU_ORTHOLOGUE AFUA_1G17690)-RELATED"/>
    <property type="match status" value="1"/>
</dbReference>
<dbReference type="Pfam" id="PF08031">
    <property type="entry name" value="BBE"/>
    <property type="match status" value="1"/>
</dbReference>
<evidence type="ECO:0000259" key="6">
    <source>
        <dbReference type="PROSITE" id="PS51387"/>
    </source>
</evidence>
<dbReference type="EMBL" id="BONE01000135">
    <property type="protein sequence ID" value="GIF78354.1"/>
    <property type="molecule type" value="Genomic_DNA"/>
</dbReference>
<feature type="domain" description="FAD-binding PCMH-type" evidence="6">
    <location>
        <begin position="40"/>
        <end position="209"/>
    </location>
</feature>
<dbReference type="Proteomes" id="UP000604117">
    <property type="component" value="Unassembled WGS sequence"/>
</dbReference>
<keyword evidence="4" id="KW-0274">FAD</keyword>
<keyword evidence="3" id="KW-0285">Flavoprotein</keyword>
<dbReference type="PROSITE" id="PS51387">
    <property type="entry name" value="FAD_PCMH"/>
    <property type="match status" value="1"/>
</dbReference>
<dbReference type="Gene3D" id="3.30.43.10">
    <property type="entry name" value="Uridine Diphospho-n-acetylenolpyruvylglucosamine Reductase, domain 2"/>
    <property type="match status" value="1"/>
</dbReference>
<evidence type="ECO:0000256" key="1">
    <source>
        <dbReference type="ARBA" id="ARBA00001974"/>
    </source>
</evidence>
<keyword evidence="5" id="KW-0560">Oxidoreductase</keyword>
<sequence length="463" mass="48780">MTYVIDRADLGRLAAEVAGPVLAPDDKGYDAETATWNEALVEHPAVVVGATSAADVRAAVRFAAAQHLPVSAVATGHGAPMPADGALMINLKRMDGVSVDADARTATMGAAIRAEQLVSAAAEADLAFLAGSSPNVGVVGYTLGGGLSSTLGRSYGWAADHVRSAEIVTPDGELRRIDPDHEPDLFWAVRGGKGNFGVVTSLTMDLEPLTRLYGGGIYFGGEHVEAVLDAYRRLLDDAPEELTVSFAFLRLPALPSVPEPLRDRFSVHVRIAYLGPAAEGEAIIADLRAAAPALVDSVAEMPFTGIAAIHQDPVDPVPAYEVSALLGDFPAEAAAALIDVAGPDADTPSVMTEIRQLGGALAREPDVPNAVGHRDASFQLFAGTFSEPGREEEFRAPLAALTDALAPWATGGKQANFLTGYDTTVDAVAKAYEPDVYRRLVDVKDEYDPDNMFRINHNIAPRH</sequence>
<evidence type="ECO:0000256" key="3">
    <source>
        <dbReference type="ARBA" id="ARBA00022630"/>
    </source>
</evidence>
<comment type="similarity">
    <text evidence="2">Belongs to the oxygen-dependent FAD-linked oxidoreductase family.</text>
</comment>
<evidence type="ECO:0000256" key="5">
    <source>
        <dbReference type="ARBA" id="ARBA00023002"/>
    </source>
</evidence>
<name>A0ABQ4D4A2_9ACTN</name>
<evidence type="ECO:0000256" key="4">
    <source>
        <dbReference type="ARBA" id="ARBA00022827"/>
    </source>
</evidence>
<keyword evidence="8" id="KW-1185">Reference proteome</keyword>
<evidence type="ECO:0000313" key="7">
    <source>
        <dbReference type="EMBL" id="GIF78354.1"/>
    </source>
</evidence>
<dbReference type="RefSeq" id="WP_203719180.1">
    <property type="nucleotide sequence ID" value="NZ_BONE01000135.1"/>
</dbReference>
<dbReference type="PANTHER" id="PTHR42973:SF39">
    <property type="entry name" value="FAD-BINDING PCMH-TYPE DOMAIN-CONTAINING PROTEIN"/>
    <property type="match status" value="1"/>
</dbReference>
<dbReference type="InterPro" id="IPR036318">
    <property type="entry name" value="FAD-bd_PCMH-like_sf"/>
</dbReference>
<dbReference type="InterPro" id="IPR006093">
    <property type="entry name" value="Oxy_OxRdtase_FAD_BS"/>
</dbReference>
<gene>
    <name evidence="7" type="ORF">Asi02nite_78720</name>
</gene>
<dbReference type="Gene3D" id="3.30.465.10">
    <property type="match status" value="1"/>
</dbReference>
<dbReference type="InterPro" id="IPR016167">
    <property type="entry name" value="FAD-bd_PCMH_sub1"/>
</dbReference>
<dbReference type="InterPro" id="IPR016166">
    <property type="entry name" value="FAD-bd_PCMH"/>
</dbReference>
<comment type="caution">
    <text evidence="7">The sequence shown here is derived from an EMBL/GenBank/DDBJ whole genome shotgun (WGS) entry which is preliminary data.</text>
</comment>
<dbReference type="PROSITE" id="PS00862">
    <property type="entry name" value="OX2_COVAL_FAD"/>
    <property type="match status" value="1"/>
</dbReference>
<protein>
    <submittedName>
        <fullName evidence="7">FAD-linked oxidase</fullName>
    </submittedName>
</protein>
<dbReference type="Gene3D" id="3.40.462.20">
    <property type="match status" value="1"/>
</dbReference>
<accession>A0ABQ4D4A2</accession>
<dbReference type="InterPro" id="IPR016169">
    <property type="entry name" value="FAD-bd_PCMH_sub2"/>
</dbReference>
<dbReference type="InterPro" id="IPR006094">
    <property type="entry name" value="Oxid_FAD_bind_N"/>
</dbReference>
<evidence type="ECO:0000313" key="8">
    <source>
        <dbReference type="Proteomes" id="UP000604117"/>
    </source>
</evidence>
<dbReference type="InterPro" id="IPR050416">
    <property type="entry name" value="FAD-linked_Oxidoreductase"/>
</dbReference>
<evidence type="ECO:0000256" key="2">
    <source>
        <dbReference type="ARBA" id="ARBA00005466"/>
    </source>
</evidence>
<organism evidence="7 8">
    <name type="scientific">Asanoa siamensis</name>
    <dbReference type="NCBI Taxonomy" id="926357"/>
    <lineage>
        <taxon>Bacteria</taxon>
        <taxon>Bacillati</taxon>
        <taxon>Actinomycetota</taxon>
        <taxon>Actinomycetes</taxon>
        <taxon>Micromonosporales</taxon>
        <taxon>Micromonosporaceae</taxon>
        <taxon>Asanoa</taxon>
    </lineage>
</organism>
<dbReference type="InterPro" id="IPR012951">
    <property type="entry name" value="BBE"/>
</dbReference>
<dbReference type="SUPFAM" id="SSF56176">
    <property type="entry name" value="FAD-binding/transporter-associated domain-like"/>
    <property type="match status" value="1"/>
</dbReference>
<reference evidence="7 8" key="1">
    <citation type="submission" date="2021-01" db="EMBL/GenBank/DDBJ databases">
        <title>Whole genome shotgun sequence of Asanoa siamensis NBRC 107932.</title>
        <authorList>
            <person name="Komaki H."/>
            <person name="Tamura T."/>
        </authorList>
    </citation>
    <scope>NUCLEOTIDE SEQUENCE [LARGE SCALE GENOMIC DNA]</scope>
    <source>
        <strain evidence="7 8">NBRC 107932</strain>
    </source>
</reference>
<comment type="cofactor">
    <cofactor evidence="1">
        <name>FAD</name>
        <dbReference type="ChEBI" id="CHEBI:57692"/>
    </cofactor>
</comment>